<proteinExistence type="predicted"/>
<dbReference type="GO" id="GO:0000976">
    <property type="term" value="F:transcription cis-regulatory region binding"/>
    <property type="evidence" value="ECO:0007669"/>
    <property type="project" value="TreeGrafter"/>
</dbReference>
<dbReference type="GO" id="GO:0006355">
    <property type="term" value="P:regulation of DNA-templated transcription"/>
    <property type="evidence" value="ECO:0007669"/>
    <property type="project" value="InterPro"/>
</dbReference>
<evidence type="ECO:0000256" key="2">
    <source>
        <dbReference type="ARBA" id="ARBA00022553"/>
    </source>
</evidence>
<dbReference type="STRING" id="158787.BSCA_2535"/>
<feature type="domain" description="Response regulatory" evidence="9">
    <location>
        <begin position="40"/>
        <end position="153"/>
    </location>
</feature>
<dbReference type="Gene3D" id="1.10.10.10">
    <property type="entry name" value="Winged helix-like DNA-binding domain superfamily/Winged helix DNA-binding domain"/>
    <property type="match status" value="1"/>
</dbReference>
<keyword evidence="12" id="KW-1185">Reference proteome</keyword>
<sequence length="257" mass="28010">MRAAHWQPGVAYDGDMAAGKGLNMADTMDERKVERLLLPAVLLIEDDPNLGAMTQEMLDPDYRVDWAPSAAEAKRLLHDRHYDALIVDRRLPDGDGLDIVRTLRATGLTTPVLVLTALSAVDDIVEGLDGGANDYVTKPFHFMELEARLRALLRGFQAQSASVLIGDWLLKPGSSAIEDPDGRTVPLTDTETKLLATLAAAPDHVFDRDELLSGVFSAGSDIGTVDVYVSYVRGKTVRSIIETVRGRGYRIGQPQAE</sequence>
<comment type="caution">
    <text evidence="11">The sequence shown here is derived from an EMBL/GenBank/DDBJ whole genome shotgun (WGS) entry which is preliminary data.</text>
</comment>
<feature type="domain" description="OmpR/PhoB-type" evidence="10">
    <location>
        <begin position="160"/>
        <end position="253"/>
    </location>
</feature>
<comment type="subcellular location">
    <subcellularLocation>
        <location evidence="1">Cytoplasm</location>
    </subcellularLocation>
</comment>
<dbReference type="Proteomes" id="UP000029033">
    <property type="component" value="Unassembled WGS sequence"/>
</dbReference>
<evidence type="ECO:0000256" key="4">
    <source>
        <dbReference type="ARBA" id="ARBA00023015"/>
    </source>
</evidence>
<evidence type="ECO:0000256" key="7">
    <source>
        <dbReference type="PROSITE-ProRule" id="PRU00169"/>
    </source>
</evidence>
<dbReference type="PANTHER" id="PTHR48111">
    <property type="entry name" value="REGULATOR OF RPOS"/>
    <property type="match status" value="1"/>
</dbReference>
<dbReference type="SMART" id="SM00862">
    <property type="entry name" value="Trans_reg_C"/>
    <property type="match status" value="1"/>
</dbReference>
<name>A0A087D3R4_9BIFI</name>
<dbReference type="InterPro" id="IPR039420">
    <property type="entry name" value="WalR-like"/>
</dbReference>
<dbReference type="Pfam" id="PF00486">
    <property type="entry name" value="Trans_reg_C"/>
    <property type="match status" value="1"/>
</dbReference>
<protein>
    <submittedName>
        <fullName evidence="11">Two-component response regulator</fullName>
    </submittedName>
</protein>
<dbReference type="PANTHER" id="PTHR48111:SF22">
    <property type="entry name" value="REGULATOR OF RPOS"/>
    <property type="match status" value="1"/>
</dbReference>
<dbReference type="Gene3D" id="6.10.250.690">
    <property type="match status" value="1"/>
</dbReference>
<keyword evidence="4" id="KW-0805">Transcription regulation</keyword>
<keyword evidence="3" id="KW-0902">Two-component regulatory system</keyword>
<keyword evidence="5 8" id="KW-0238">DNA-binding</keyword>
<keyword evidence="6" id="KW-0804">Transcription</keyword>
<dbReference type="AlphaFoldDB" id="A0A087D3R4"/>
<evidence type="ECO:0000256" key="3">
    <source>
        <dbReference type="ARBA" id="ARBA00023012"/>
    </source>
</evidence>
<dbReference type="PROSITE" id="PS50110">
    <property type="entry name" value="RESPONSE_REGULATORY"/>
    <property type="match status" value="1"/>
</dbReference>
<dbReference type="eggNOG" id="COG0745">
    <property type="taxonomic scope" value="Bacteria"/>
</dbReference>
<dbReference type="GO" id="GO:0032993">
    <property type="term" value="C:protein-DNA complex"/>
    <property type="evidence" value="ECO:0007669"/>
    <property type="project" value="TreeGrafter"/>
</dbReference>
<evidence type="ECO:0000259" key="9">
    <source>
        <dbReference type="PROSITE" id="PS50110"/>
    </source>
</evidence>
<evidence type="ECO:0000313" key="12">
    <source>
        <dbReference type="Proteomes" id="UP000029033"/>
    </source>
</evidence>
<evidence type="ECO:0000256" key="1">
    <source>
        <dbReference type="ARBA" id="ARBA00004496"/>
    </source>
</evidence>
<dbReference type="PROSITE" id="PS51755">
    <property type="entry name" value="OMPR_PHOB"/>
    <property type="match status" value="1"/>
</dbReference>
<dbReference type="GO" id="GO:0005829">
    <property type="term" value="C:cytosol"/>
    <property type="evidence" value="ECO:0007669"/>
    <property type="project" value="TreeGrafter"/>
</dbReference>
<dbReference type="SUPFAM" id="SSF52172">
    <property type="entry name" value="CheY-like"/>
    <property type="match status" value="1"/>
</dbReference>
<dbReference type="GO" id="GO:0000156">
    <property type="term" value="F:phosphorelay response regulator activity"/>
    <property type="evidence" value="ECO:0007669"/>
    <property type="project" value="TreeGrafter"/>
</dbReference>
<dbReference type="InterPro" id="IPR036388">
    <property type="entry name" value="WH-like_DNA-bd_sf"/>
</dbReference>
<dbReference type="SMART" id="SM00448">
    <property type="entry name" value="REC"/>
    <property type="match status" value="1"/>
</dbReference>
<dbReference type="InterPro" id="IPR001867">
    <property type="entry name" value="OmpR/PhoB-type_DNA-bd"/>
</dbReference>
<organism evidence="11 12">
    <name type="scientific">Bifidobacterium scardovii</name>
    <dbReference type="NCBI Taxonomy" id="158787"/>
    <lineage>
        <taxon>Bacteria</taxon>
        <taxon>Bacillati</taxon>
        <taxon>Actinomycetota</taxon>
        <taxon>Actinomycetes</taxon>
        <taxon>Bifidobacteriales</taxon>
        <taxon>Bifidobacteriaceae</taxon>
        <taxon>Bifidobacterium</taxon>
    </lineage>
</organism>
<dbReference type="InterPro" id="IPR001789">
    <property type="entry name" value="Sig_transdc_resp-reg_receiver"/>
</dbReference>
<feature type="modified residue" description="4-aspartylphosphate" evidence="7">
    <location>
        <position position="88"/>
    </location>
</feature>
<reference evidence="11 12" key="1">
    <citation type="submission" date="2014-03" db="EMBL/GenBank/DDBJ databases">
        <title>Genomics of Bifidobacteria.</title>
        <authorList>
            <person name="Ventura M."/>
            <person name="Milani C."/>
            <person name="Lugli G.A."/>
        </authorList>
    </citation>
    <scope>NUCLEOTIDE SEQUENCE [LARGE SCALE GENOMIC DNA]</scope>
    <source>
        <strain evidence="11 12">LMG 21589</strain>
    </source>
</reference>
<dbReference type="InterPro" id="IPR011006">
    <property type="entry name" value="CheY-like_superfamily"/>
</dbReference>
<dbReference type="CDD" id="cd00383">
    <property type="entry name" value="trans_reg_C"/>
    <property type="match status" value="1"/>
</dbReference>
<accession>A0A087D3R4</accession>
<evidence type="ECO:0000256" key="6">
    <source>
        <dbReference type="ARBA" id="ARBA00023163"/>
    </source>
</evidence>
<dbReference type="Pfam" id="PF00072">
    <property type="entry name" value="Response_reg"/>
    <property type="match status" value="1"/>
</dbReference>
<evidence type="ECO:0000256" key="5">
    <source>
        <dbReference type="ARBA" id="ARBA00023125"/>
    </source>
</evidence>
<dbReference type="EMBL" id="JGZO01000033">
    <property type="protein sequence ID" value="KFI90164.1"/>
    <property type="molecule type" value="Genomic_DNA"/>
</dbReference>
<gene>
    <name evidence="11" type="ORF">BSCA_2535</name>
</gene>
<evidence type="ECO:0000259" key="10">
    <source>
        <dbReference type="PROSITE" id="PS51755"/>
    </source>
</evidence>
<keyword evidence="2 7" id="KW-0597">Phosphoprotein</keyword>
<evidence type="ECO:0000256" key="8">
    <source>
        <dbReference type="PROSITE-ProRule" id="PRU01091"/>
    </source>
</evidence>
<evidence type="ECO:0000313" key="11">
    <source>
        <dbReference type="EMBL" id="KFI90164.1"/>
    </source>
</evidence>
<feature type="DNA-binding region" description="OmpR/PhoB-type" evidence="8">
    <location>
        <begin position="160"/>
        <end position="253"/>
    </location>
</feature>
<dbReference type="Gene3D" id="3.40.50.2300">
    <property type="match status" value="1"/>
</dbReference>